<dbReference type="EMBL" id="PYDT01000003">
    <property type="protein sequence ID" value="THU67764.1"/>
    <property type="molecule type" value="Genomic_DNA"/>
</dbReference>
<keyword evidence="1" id="KW-0812">Transmembrane</keyword>
<keyword evidence="1" id="KW-1133">Transmembrane helix</keyword>
<dbReference type="Proteomes" id="UP000317650">
    <property type="component" value="Chromosome 5"/>
</dbReference>
<dbReference type="AlphaFoldDB" id="A0A4S8JZE2"/>
<proteinExistence type="predicted"/>
<keyword evidence="1" id="KW-0472">Membrane</keyword>
<protein>
    <submittedName>
        <fullName evidence="2">Uncharacterized protein</fullName>
    </submittedName>
</protein>
<feature type="transmembrane region" description="Helical" evidence="1">
    <location>
        <begin position="315"/>
        <end position="332"/>
    </location>
</feature>
<dbReference type="PANTHER" id="PTHR33625:SF4">
    <property type="entry name" value="OS08G0179900 PROTEIN"/>
    <property type="match status" value="1"/>
</dbReference>
<sequence>MGGGAMRAAAKAAALGSYRSVGPFAGHPAAWRAPKPASAAISAAAGSSNSIGSSEKGLREVASVSVFHGPAGEIHDWEFSGWGVEEQEQEVVLDSLRPAPRLVCGPVPSLEEAKEATSDLKDALEKVNFSTSTNESAIKVPFESTCYEASSVIPSMPRRVVQAFHYCKEALKLSQTILAEGCLLQLHLQYQEKSWLNNDVVASLASDKNVWDAVMRNEKVMEFFRTHQSIVLHPESNAATEVPLADGNPQSSTAEATTNSAFAHFVRNIKVILAEMVSNISSFLQELLGTSPAASSSPSTKTSHNTDDLSADFDMGTSFVALAVATILVVMLKRG</sequence>
<reference evidence="2 3" key="1">
    <citation type="journal article" date="2019" name="Nat. Plants">
        <title>Genome sequencing of Musa balbisiana reveals subgenome evolution and function divergence in polyploid bananas.</title>
        <authorList>
            <person name="Yao X."/>
        </authorList>
    </citation>
    <scope>NUCLEOTIDE SEQUENCE [LARGE SCALE GENOMIC DNA]</scope>
    <source>
        <strain evidence="3">cv. DH-PKW</strain>
        <tissue evidence="2">Leaves</tissue>
    </source>
</reference>
<evidence type="ECO:0000256" key="1">
    <source>
        <dbReference type="SAM" id="Phobius"/>
    </source>
</evidence>
<evidence type="ECO:0000313" key="2">
    <source>
        <dbReference type="EMBL" id="THU67764.1"/>
    </source>
</evidence>
<accession>A0A4S8JZE2</accession>
<comment type="caution">
    <text evidence="2">The sequence shown here is derived from an EMBL/GenBank/DDBJ whole genome shotgun (WGS) entry which is preliminary data.</text>
</comment>
<keyword evidence="3" id="KW-1185">Reference proteome</keyword>
<evidence type="ECO:0000313" key="3">
    <source>
        <dbReference type="Proteomes" id="UP000317650"/>
    </source>
</evidence>
<dbReference type="PANTHER" id="PTHR33625">
    <property type="entry name" value="OS08G0179900 PROTEIN"/>
    <property type="match status" value="1"/>
</dbReference>
<dbReference type="STRING" id="52838.A0A4S8JZE2"/>
<gene>
    <name evidence="2" type="ORF">C4D60_Mb05t28130</name>
</gene>
<name>A0A4S8JZE2_MUSBA</name>
<organism evidence="2 3">
    <name type="scientific">Musa balbisiana</name>
    <name type="common">Banana</name>
    <dbReference type="NCBI Taxonomy" id="52838"/>
    <lineage>
        <taxon>Eukaryota</taxon>
        <taxon>Viridiplantae</taxon>
        <taxon>Streptophyta</taxon>
        <taxon>Embryophyta</taxon>
        <taxon>Tracheophyta</taxon>
        <taxon>Spermatophyta</taxon>
        <taxon>Magnoliopsida</taxon>
        <taxon>Liliopsida</taxon>
        <taxon>Zingiberales</taxon>
        <taxon>Musaceae</taxon>
        <taxon>Musa</taxon>
    </lineage>
</organism>